<dbReference type="NCBIfam" id="TIGR02601">
    <property type="entry name" value="autotrns_rpt"/>
    <property type="match status" value="6"/>
</dbReference>
<evidence type="ECO:0000313" key="6">
    <source>
        <dbReference type="Proteomes" id="UP000070255"/>
    </source>
</evidence>
<dbReference type="InterPro" id="IPR012332">
    <property type="entry name" value="Autotransporter_pectin_lyase_C"/>
</dbReference>
<feature type="region of interest" description="Disordered" evidence="2">
    <location>
        <begin position="1203"/>
        <end position="1228"/>
    </location>
</feature>
<feature type="chain" id="PRO_5047012336" evidence="3">
    <location>
        <begin position="36"/>
        <end position="1507"/>
    </location>
</feature>
<dbReference type="InterPro" id="IPR013425">
    <property type="entry name" value="Autotrns_rpt"/>
</dbReference>
<dbReference type="SMART" id="SM00869">
    <property type="entry name" value="Autotransporter"/>
    <property type="match status" value="1"/>
</dbReference>
<proteinExistence type="predicted"/>
<organism evidence="5 6">
    <name type="scientific">Burkholderia savannae</name>
    <dbReference type="NCBI Taxonomy" id="1637837"/>
    <lineage>
        <taxon>Bacteria</taxon>
        <taxon>Pseudomonadati</taxon>
        <taxon>Pseudomonadota</taxon>
        <taxon>Betaproteobacteria</taxon>
        <taxon>Burkholderiales</taxon>
        <taxon>Burkholderiaceae</taxon>
        <taxon>Burkholderia</taxon>
        <taxon>pseudomallei group</taxon>
    </lineage>
</organism>
<dbReference type="PROSITE" id="PS51208">
    <property type="entry name" value="AUTOTRANSPORTER"/>
    <property type="match status" value="1"/>
</dbReference>
<dbReference type="Gene3D" id="2.160.20.20">
    <property type="match status" value="2"/>
</dbReference>
<keyword evidence="1 3" id="KW-0732">Signal</keyword>
<dbReference type="SUPFAM" id="SSF51126">
    <property type="entry name" value="Pectin lyase-like"/>
    <property type="match status" value="4"/>
</dbReference>
<sequence length="1507" mass="142018">MNCTRSRKNNELAKLVPSMGVFVALVGAGIVQAHAACTPAGTTVTCSGAANPLAPSYSNSGNNLNVTVDSGASLGVLLGIGGTALSLTGSGVSLINNGTIDPTVLGSGLGILSSGTVVGNASPSTTNVTNNGTMNGTTGVSISGLTGMALAVQNGTGGVSNITNTGTIGSTPLVGATLLGPDSPVVAAYGGGQVNFNNSGTITGRVAFQPNGAAGQGNTFVNSGTIDGSVSMGANSTNTFTAMTGSTVSAAGGTGVALNIGVGSLTLGFAATGIVDGGAGGNNTLLLQQAAGGPASGTIAVNNYINFNHLDVTSGAWTINGASSAQDATLSGGVAIIGNNASLGTGTITGNGGALQAGAAGLDVSNNVTLGAGGLTVQGATGLTLSGAISGGGALTKNGGGTLTLTGANTYTGGTTINAGTLALGAGGSLAATGAVNLAGAGAGFDISGATGSQTIGGLSGVAGTTVALGGNGLTLAGSGGTTFGGTIGGTGGLTLAGTGTQTLTGANTYTGGTTINAGTLALGAGGSLAAAGAVTLGGAGATFDISGSGANQTIGALSGAGGTIALGGNTLAFGTATNQTFGGSITGAGGIVKSGAGTQTLTGANTYTGGTTVNAGTLALGAGGSLSPSGAVNLANAGAGFDLSGASGSQTIGGLSGAAGTTVTLGGNSLTLAGSGNATFGGTIGGTGGLTLAGTGTQALTGSNTYSGGTTLAGGTVALGGSGALGTGAVTVAAPTTIAATAAVNLSNAVALNSTATIGGTRSLTLSGPVSGAGGLVMNGSSTLTLVGANTYAGGTTVDAGTVVVGNGGALGTGGLTVNGGSVSLGGSNVTLPTLNGAAGGTIDTGAGSLAVTGGGSFGGALTGGGSLAVSGGAPLTLTGANTFTGGTTIASGGTLQIGNGGTTGSLAGNVADNGALVFDEAANVTYGGAISGSGSLTQAGSGVLTLTGASTLAGPTTVAAGTLAVDGSLANSTVSVRNGATVTGTGTLGGLVVASGGTASLPQPGQVLNVAGNVTFQAGSTLQVAANPQQSGSLAATGSATLNGGTVQVLASQANYQANTTYTILSAGAGVQGQFAGVNATYAFVTPTLGYDANHVFLRLAPNATPFTSVATTQNQTAAAGALGTLGAGNPLFDTVLVTDAPTARSAFSQLDGELQASMKSMLLTDSRYVRDAVTDRVRQGLAPGSGPLAALSSGGAALCDDAGGGAPRQDATPPERRLGSRESCVGGTPYRPVVWGQAFGGRSRLASDGNASTLNRSMTGFIAGADVALNDRWRAGAAAGLTHSSLDNGLNSSASLNSYYVALYGGAQYGAWGVRGGAVYTWYRIDTDRSPAFAAFRDHDSAGYDANSGQVFGEVGYAIPVGRFALEPFAGLAYVSLHTDGYQESGGAAALKGDADTSNVAFSTLGVRAATELGVLAKGTLSARAMAGWRHAFGSARPTSTLAFAAGGSSFQVAGVPIARDSAVLELGIDASVTKNLTLGVSYSGQYGSGVRDNAVLGNALWRF</sequence>
<dbReference type="Proteomes" id="UP000070255">
    <property type="component" value="Unassembled WGS sequence"/>
</dbReference>
<name>A0ABR5T5Z6_9BURK</name>
<evidence type="ECO:0000313" key="5">
    <source>
        <dbReference type="EMBL" id="KWZ38653.1"/>
    </source>
</evidence>
<gene>
    <name evidence="5" type="ORF">WS72_27950</name>
</gene>
<dbReference type="Gene3D" id="2.40.128.130">
    <property type="entry name" value="Autotransporter beta-domain"/>
    <property type="match status" value="1"/>
</dbReference>
<dbReference type="InterPro" id="IPR005546">
    <property type="entry name" value="Autotransporte_beta"/>
</dbReference>
<evidence type="ECO:0000256" key="2">
    <source>
        <dbReference type="SAM" id="MobiDB-lite"/>
    </source>
</evidence>
<protein>
    <submittedName>
        <fullName evidence="5">Autotransporter outer membrane beta-barrel domain-containing protein</fullName>
    </submittedName>
</protein>
<dbReference type="RefSeq" id="WP_060822959.1">
    <property type="nucleotide sequence ID" value="NZ_LNJQ01000004.1"/>
</dbReference>
<evidence type="ECO:0000256" key="1">
    <source>
        <dbReference type="ARBA" id="ARBA00022729"/>
    </source>
</evidence>
<dbReference type="EMBL" id="LNJQ01000004">
    <property type="protein sequence ID" value="KWZ38653.1"/>
    <property type="molecule type" value="Genomic_DNA"/>
</dbReference>
<dbReference type="InterPro" id="IPR011050">
    <property type="entry name" value="Pectin_lyase_fold/virulence"/>
</dbReference>
<evidence type="ECO:0000259" key="4">
    <source>
        <dbReference type="PROSITE" id="PS51208"/>
    </source>
</evidence>
<dbReference type="InterPro" id="IPR036709">
    <property type="entry name" value="Autotransporte_beta_dom_sf"/>
</dbReference>
<evidence type="ECO:0000256" key="3">
    <source>
        <dbReference type="SAM" id="SignalP"/>
    </source>
</evidence>
<reference evidence="5 6" key="1">
    <citation type="submission" date="2015-11" db="EMBL/GenBank/DDBJ databases">
        <authorList>
            <person name="Sahl J."/>
            <person name="Wagner D."/>
            <person name="Keim P."/>
        </authorList>
    </citation>
    <scope>NUCLEOTIDE SEQUENCE [LARGE SCALE GENOMIC DNA]</scope>
    <source>
        <strain evidence="5 6">BDU18</strain>
    </source>
</reference>
<dbReference type="SUPFAM" id="SSF103515">
    <property type="entry name" value="Autotransporter"/>
    <property type="match status" value="1"/>
</dbReference>
<dbReference type="InterPro" id="IPR006315">
    <property type="entry name" value="OM_autotransptr_brl_dom"/>
</dbReference>
<dbReference type="NCBIfam" id="TIGR01414">
    <property type="entry name" value="autotrans_barl"/>
    <property type="match status" value="1"/>
</dbReference>
<comment type="caution">
    <text evidence="5">The sequence shown here is derived from an EMBL/GenBank/DDBJ whole genome shotgun (WGS) entry which is preliminary data.</text>
</comment>
<keyword evidence="6" id="KW-1185">Reference proteome</keyword>
<dbReference type="Pfam" id="PF12951">
    <property type="entry name" value="PATR"/>
    <property type="match status" value="7"/>
</dbReference>
<accession>A0ABR5T5Z6</accession>
<feature type="domain" description="Autotransporter" evidence="4">
    <location>
        <begin position="1230"/>
        <end position="1507"/>
    </location>
</feature>
<dbReference type="Pfam" id="PF03797">
    <property type="entry name" value="Autotransporter"/>
    <property type="match status" value="1"/>
</dbReference>
<feature type="signal peptide" evidence="3">
    <location>
        <begin position="1"/>
        <end position="35"/>
    </location>
</feature>